<evidence type="ECO:0000313" key="3">
    <source>
        <dbReference type="Proteomes" id="UP000250572"/>
    </source>
</evidence>
<feature type="compositionally biased region" description="Basic and acidic residues" evidence="1">
    <location>
        <begin position="7"/>
        <end position="19"/>
    </location>
</feature>
<dbReference type="Proteomes" id="UP000250572">
    <property type="component" value="Unassembled WGS sequence"/>
</dbReference>
<reference evidence="2 3" key="1">
    <citation type="journal article" date="2018" name="G3 (Bethesda)">
        <title>A High-Quality Reference Genome for the Invasive Mosquitofish Gambusia affinis Using a Chicago Library.</title>
        <authorList>
            <person name="Hoffberg S.L."/>
            <person name="Troendle N.J."/>
            <person name="Glenn T.C."/>
            <person name="Mahmud O."/>
            <person name="Louha S."/>
            <person name="Chalopin D."/>
            <person name="Bennetzen J.L."/>
            <person name="Mauricio R."/>
        </authorList>
    </citation>
    <scope>NUCLEOTIDE SEQUENCE [LARGE SCALE GENOMIC DNA]</scope>
    <source>
        <strain evidence="2">NE01/NJP1002.9</strain>
        <tissue evidence="2">Muscle</tissue>
    </source>
</reference>
<feature type="region of interest" description="Disordered" evidence="1">
    <location>
        <begin position="50"/>
        <end position="71"/>
    </location>
</feature>
<feature type="non-terminal residue" evidence="2">
    <location>
        <position position="205"/>
    </location>
</feature>
<comment type="caution">
    <text evidence="2">The sequence shown here is derived from an EMBL/GenBank/DDBJ whole genome shotgun (WGS) entry which is preliminary data.</text>
</comment>
<protein>
    <submittedName>
        <fullName evidence="2">Uncharacterized protein</fullName>
    </submittedName>
</protein>
<keyword evidence="3" id="KW-1185">Reference proteome</keyword>
<accession>A0A315V8V0</accession>
<feature type="region of interest" description="Disordered" evidence="1">
    <location>
        <begin position="1"/>
        <end position="26"/>
    </location>
</feature>
<proteinExistence type="predicted"/>
<gene>
    <name evidence="2" type="ORF">CCH79_00009919</name>
</gene>
<evidence type="ECO:0000313" key="2">
    <source>
        <dbReference type="EMBL" id="PWA18469.1"/>
    </source>
</evidence>
<dbReference type="AlphaFoldDB" id="A0A315V8V0"/>
<dbReference type="EMBL" id="NHOQ01002301">
    <property type="protein sequence ID" value="PWA18469.1"/>
    <property type="molecule type" value="Genomic_DNA"/>
</dbReference>
<sequence>MTMDQQSGERDDLWDELDHLNSQQESACHKIEDLSRQNMDLMKENTLLRKRLAEPEQEENQESQSVLRKLGKRVASPPISRLTASPPTPRSISGKWTLNPTVNIPGPSFFASGPSMGPLSSSFIISLFHHRHSLHRLPTGSPLWFSHVNSFSHFRMAAVSLVISTYHQISHATPTSGCRDRAWMKATGRRAVNESRKKRDSNQQR</sequence>
<evidence type="ECO:0000256" key="1">
    <source>
        <dbReference type="SAM" id="MobiDB-lite"/>
    </source>
</evidence>
<organism evidence="2 3">
    <name type="scientific">Gambusia affinis</name>
    <name type="common">Western mosquitofish</name>
    <name type="synonym">Heterandria affinis</name>
    <dbReference type="NCBI Taxonomy" id="33528"/>
    <lineage>
        <taxon>Eukaryota</taxon>
        <taxon>Metazoa</taxon>
        <taxon>Chordata</taxon>
        <taxon>Craniata</taxon>
        <taxon>Vertebrata</taxon>
        <taxon>Euteleostomi</taxon>
        <taxon>Actinopterygii</taxon>
        <taxon>Neopterygii</taxon>
        <taxon>Teleostei</taxon>
        <taxon>Neoteleostei</taxon>
        <taxon>Acanthomorphata</taxon>
        <taxon>Ovalentaria</taxon>
        <taxon>Atherinomorphae</taxon>
        <taxon>Cyprinodontiformes</taxon>
        <taxon>Poeciliidae</taxon>
        <taxon>Poeciliinae</taxon>
        <taxon>Gambusia</taxon>
    </lineage>
</organism>
<name>A0A315V8V0_GAMAF</name>